<feature type="coiled-coil region" evidence="1">
    <location>
        <begin position="81"/>
        <end position="134"/>
    </location>
</feature>
<proteinExistence type="predicted"/>
<dbReference type="RefSeq" id="XP_006824989.1">
    <property type="nucleotide sequence ID" value="XM_006824926.1"/>
</dbReference>
<protein>
    <submittedName>
        <fullName evidence="3">DNA ligase 1-like</fullName>
    </submittedName>
</protein>
<name>A0ABM0MY98_SACKO</name>
<reference evidence="3" key="1">
    <citation type="submission" date="2025-08" db="UniProtKB">
        <authorList>
            <consortium name="RefSeq"/>
        </authorList>
    </citation>
    <scope>IDENTIFICATION</scope>
    <source>
        <tissue evidence="3">Testes</tissue>
    </source>
</reference>
<organism evidence="2 3">
    <name type="scientific">Saccoglossus kowalevskii</name>
    <name type="common">Acorn worm</name>
    <dbReference type="NCBI Taxonomy" id="10224"/>
    <lineage>
        <taxon>Eukaryota</taxon>
        <taxon>Metazoa</taxon>
        <taxon>Hemichordata</taxon>
        <taxon>Enteropneusta</taxon>
        <taxon>Harrimaniidae</taxon>
        <taxon>Saccoglossus</taxon>
    </lineage>
</organism>
<keyword evidence="2" id="KW-1185">Reference proteome</keyword>
<evidence type="ECO:0000313" key="3">
    <source>
        <dbReference type="RefSeq" id="XP_006824989.1"/>
    </source>
</evidence>
<dbReference type="GeneID" id="102801742"/>
<gene>
    <name evidence="3" type="primary">LOC102801742</name>
</gene>
<keyword evidence="1" id="KW-0175">Coiled coil</keyword>
<evidence type="ECO:0000256" key="1">
    <source>
        <dbReference type="SAM" id="Coils"/>
    </source>
</evidence>
<evidence type="ECO:0000313" key="2">
    <source>
        <dbReference type="Proteomes" id="UP000694865"/>
    </source>
</evidence>
<dbReference type="Proteomes" id="UP000694865">
    <property type="component" value="Unplaced"/>
</dbReference>
<sequence length="239" mass="28624">MPQSRILSQNDPRLNDSEKYLQWKEQKEKQIIEEKRKEKKRQELVARQREEQAEQRKADFEYYAMVRDFELLVERLVHEAVDKAEKRLKESKQKLRKSIAMETMTNWQAMKQEQMKAERKNEKMNKMLQEHLTKSELLETLKIDHQRVLEESWNFQKWFEKQVELRQQNIIPYLESGDDCVSALPPSRERPASSSAVARSRTKDGFYTLWDKDRRLVRKLKKDVKSTTGSKPRPDSAPS</sequence>
<accession>A0ABM0MY98</accession>